<organism evidence="3 4">
    <name type="scientific">Coffea canephora</name>
    <name type="common">Robusta coffee</name>
    <dbReference type="NCBI Taxonomy" id="49390"/>
    <lineage>
        <taxon>Eukaryota</taxon>
        <taxon>Viridiplantae</taxon>
        <taxon>Streptophyta</taxon>
        <taxon>Embryophyta</taxon>
        <taxon>Tracheophyta</taxon>
        <taxon>Spermatophyta</taxon>
        <taxon>Magnoliopsida</taxon>
        <taxon>eudicotyledons</taxon>
        <taxon>Gunneridae</taxon>
        <taxon>Pentapetalae</taxon>
        <taxon>asterids</taxon>
        <taxon>lamiids</taxon>
        <taxon>Gentianales</taxon>
        <taxon>Rubiaceae</taxon>
        <taxon>Ixoroideae</taxon>
        <taxon>Gardenieae complex</taxon>
        <taxon>Bertiereae - Coffeeae clade</taxon>
        <taxon>Coffeeae</taxon>
        <taxon>Coffea</taxon>
    </lineage>
</organism>
<gene>
    <name evidence="3" type="ORF">GSCOC_T00033015001</name>
</gene>
<reference evidence="4" key="1">
    <citation type="journal article" date="2014" name="Science">
        <title>The coffee genome provides insight into the convergent evolution of caffeine biosynthesis.</title>
        <authorList>
            <person name="Denoeud F."/>
            <person name="Carretero-Paulet L."/>
            <person name="Dereeper A."/>
            <person name="Droc G."/>
            <person name="Guyot R."/>
            <person name="Pietrella M."/>
            <person name="Zheng C."/>
            <person name="Alberti A."/>
            <person name="Anthony F."/>
            <person name="Aprea G."/>
            <person name="Aury J.M."/>
            <person name="Bento P."/>
            <person name="Bernard M."/>
            <person name="Bocs S."/>
            <person name="Campa C."/>
            <person name="Cenci A."/>
            <person name="Combes M.C."/>
            <person name="Crouzillat D."/>
            <person name="Da Silva C."/>
            <person name="Daddiego L."/>
            <person name="De Bellis F."/>
            <person name="Dussert S."/>
            <person name="Garsmeur O."/>
            <person name="Gayraud T."/>
            <person name="Guignon V."/>
            <person name="Jahn K."/>
            <person name="Jamilloux V."/>
            <person name="Joet T."/>
            <person name="Labadie K."/>
            <person name="Lan T."/>
            <person name="Leclercq J."/>
            <person name="Lepelley M."/>
            <person name="Leroy T."/>
            <person name="Li L.T."/>
            <person name="Librado P."/>
            <person name="Lopez L."/>
            <person name="Munoz A."/>
            <person name="Noel B."/>
            <person name="Pallavicini A."/>
            <person name="Perrotta G."/>
            <person name="Poncet V."/>
            <person name="Pot D."/>
            <person name="Priyono X."/>
            <person name="Rigoreau M."/>
            <person name="Rouard M."/>
            <person name="Rozas J."/>
            <person name="Tranchant-Dubreuil C."/>
            <person name="VanBuren R."/>
            <person name="Zhang Q."/>
            <person name="Andrade A.C."/>
            <person name="Argout X."/>
            <person name="Bertrand B."/>
            <person name="de Kochko A."/>
            <person name="Graziosi G."/>
            <person name="Henry R.J."/>
            <person name="Jayarama X."/>
            <person name="Ming R."/>
            <person name="Nagai C."/>
            <person name="Rounsley S."/>
            <person name="Sankoff D."/>
            <person name="Giuliano G."/>
            <person name="Albert V.A."/>
            <person name="Wincker P."/>
            <person name="Lashermes P."/>
        </authorList>
    </citation>
    <scope>NUCLEOTIDE SEQUENCE [LARGE SCALE GENOMIC DNA]</scope>
    <source>
        <strain evidence="4">cv. DH200-94</strain>
    </source>
</reference>
<evidence type="ECO:0000313" key="3">
    <source>
        <dbReference type="EMBL" id="CDP11032.1"/>
    </source>
</evidence>
<accession>A0A068URU6</accession>
<dbReference type="PhylomeDB" id="A0A068URU6"/>
<dbReference type="InParanoid" id="A0A068URU6"/>
<keyword evidence="1" id="KW-1133">Transmembrane helix</keyword>
<keyword evidence="1" id="KW-0812">Transmembrane</keyword>
<dbReference type="Gramene" id="CDP11032">
    <property type="protein sequence ID" value="CDP11032"/>
    <property type="gene ID" value="GSCOC_T00033015001"/>
</dbReference>
<dbReference type="Pfam" id="PF01073">
    <property type="entry name" value="3Beta_HSD"/>
    <property type="match status" value="1"/>
</dbReference>
<feature type="domain" description="3-beta hydroxysteroid dehydrogenase/isomerase" evidence="2">
    <location>
        <begin position="16"/>
        <end position="54"/>
    </location>
</feature>
<dbReference type="Gene3D" id="3.40.50.720">
    <property type="entry name" value="NAD(P)-binding Rossmann-like Domain"/>
    <property type="match status" value="1"/>
</dbReference>
<dbReference type="SUPFAM" id="SSF51735">
    <property type="entry name" value="NAD(P)-binding Rossmann-fold domains"/>
    <property type="match status" value="1"/>
</dbReference>
<dbReference type="GO" id="GO:0016616">
    <property type="term" value="F:oxidoreductase activity, acting on the CH-OH group of donors, NAD or NADP as acceptor"/>
    <property type="evidence" value="ECO:0007669"/>
    <property type="project" value="InterPro"/>
</dbReference>
<dbReference type="GO" id="GO:0006694">
    <property type="term" value="P:steroid biosynthetic process"/>
    <property type="evidence" value="ECO:0007669"/>
    <property type="project" value="InterPro"/>
</dbReference>
<dbReference type="STRING" id="49390.A0A068URU6"/>
<keyword evidence="4" id="KW-1185">Reference proteome</keyword>
<evidence type="ECO:0000313" key="4">
    <source>
        <dbReference type="Proteomes" id="UP000295252"/>
    </source>
</evidence>
<evidence type="ECO:0000256" key="1">
    <source>
        <dbReference type="SAM" id="Phobius"/>
    </source>
</evidence>
<proteinExistence type="predicted"/>
<feature type="transmembrane region" description="Helical" evidence="1">
    <location>
        <begin position="15"/>
        <end position="33"/>
    </location>
</feature>
<dbReference type="InterPro" id="IPR036291">
    <property type="entry name" value="NAD(P)-bd_dom_sf"/>
</dbReference>
<dbReference type="InterPro" id="IPR002225">
    <property type="entry name" value="3Beta_OHSteriod_DH/Estase"/>
</dbReference>
<dbReference type="EMBL" id="HG739134">
    <property type="protein sequence ID" value="CDP11032.1"/>
    <property type="molecule type" value="Genomic_DNA"/>
</dbReference>
<sequence>MMHLTENEGIEQKRFVVTGGAGFVGSALCLELVRRRVLSIKAFDLNIHPSFSDRLDLDFQLNGGGGNWWMFYCCRRKKWRFGEDDKF</sequence>
<name>A0A068URU6_COFCA</name>
<dbReference type="AlphaFoldDB" id="A0A068URU6"/>
<keyword evidence="1" id="KW-0472">Membrane</keyword>
<dbReference type="Proteomes" id="UP000295252">
    <property type="component" value="Chromosome III"/>
</dbReference>
<evidence type="ECO:0000259" key="2">
    <source>
        <dbReference type="Pfam" id="PF01073"/>
    </source>
</evidence>
<protein>
    <recommendedName>
        <fullName evidence="2">3-beta hydroxysteroid dehydrogenase/isomerase domain-containing protein</fullName>
    </recommendedName>
</protein>